<dbReference type="Gene3D" id="2.60.120.590">
    <property type="entry name" value="Alpha-ketoglutarate-dependent dioxygenase AlkB-like"/>
    <property type="match status" value="1"/>
</dbReference>
<dbReference type="Proteomes" id="UP000076532">
    <property type="component" value="Unassembled WGS sequence"/>
</dbReference>
<dbReference type="GO" id="GO:0006974">
    <property type="term" value="P:DNA damage response"/>
    <property type="evidence" value="ECO:0007669"/>
    <property type="project" value="InterPro"/>
</dbReference>
<organism evidence="2 3">
    <name type="scientific">Athelia psychrophila</name>
    <dbReference type="NCBI Taxonomy" id="1759441"/>
    <lineage>
        <taxon>Eukaryota</taxon>
        <taxon>Fungi</taxon>
        <taxon>Dikarya</taxon>
        <taxon>Basidiomycota</taxon>
        <taxon>Agaricomycotina</taxon>
        <taxon>Agaricomycetes</taxon>
        <taxon>Agaricomycetidae</taxon>
        <taxon>Atheliales</taxon>
        <taxon>Atheliaceae</taxon>
        <taxon>Athelia</taxon>
    </lineage>
</organism>
<dbReference type="STRING" id="436010.A0A166M328"/>
<dbReference type="EMBL" id="KV417531">
    <property type="protein sequence ID" value="KZP23587.1"/>
    <property type="molecule type" value="Genomic_DNA"/>
</dbReference>
<gene>
    <name evidence="2" type="ORF">FIBSPDRAFT_823147</name>
</gene>
<dbReference type="SUPFAM" id="SSF51197">
    <property type="entry name" value="Clavaminate synthase-like"/>
    <property type="match status" value="1"/>
</dbReference>
<dbReference type="GO" id="GO:0016706">
    <property type="term" value="F:2-oxoglutarate-dependent dioxygenase activity"/>
    <property type="evidence" value="ECO:0007669"/>
    <property type="project" value="TreeGrafter"/>
</dbReference>
<dbReference type="PANTHER" id="PTHR21052:SF0">
    <property type="entry name" value="ALPHA-KETOGLUTARATE-DEPENDENT DIOXYGENASE ALKB HOMOLOG 7, MITOCHONDRIAL"/>
    <property type="match status" value="1"/>
</dbReference>
<dbReference type="AlphaFoldDB" id="A0A166M328"/>
<dbReference type="GO" id="GO:0006631">
    <property type="term" value="P:fatty acid metabolic process"/>
    <property type="evidence" value="ECO:0007669"/>
    <property type="project" value="TreeGrafter"/>
</dbReference>
<dbReference type="OrthoDB" id="28127at2759"/>
<dbReference type="InterPro" id="IPR027450">
    <property type="entry name" value="AlkB-like"/>
</dbReference>
<dbReference type="InterPro" id="IPR037151">
    <property type="entry name" value="AlkB-like_sf"/>
</dbReference>
<proteinExistence type="predicted"/>
<evidence type="ECO:0000313" key="3">
    <source>
        <dbReference type="Proteomes" id="UP000076532"/>
    </source>
</evidence>
<dbReference type="GO" id="GO:0005759">
    <property type="term" value="C:mitochondrial matrix"/>
    <property type="evidence" value="ECO:0007669"/>
    <property type="project" value="TreeGrafter"/>
</dbReference>
<evidence type="ECO:0000313" key="2">
    <source>
        <dbReference type="EMBL" id="KZP23587.1"/>
    </source>
</evidence>
<dbReference type="PANTHER" id="PTHR21052">
    <property type="entry name" value="SPERMATOGENESIS ASSOCIATED 11-RELATED"/>
    <property type="match status" value="1"/>
</dbReference>
<dbReference type="InterPro" id="IPR032870">
    <property type="entry name" value="ALKBH7-like"/>
</dbReference>
<feature type="domain" description="Alpha-ketoglutarate-dependent dioxygenase AlkB-like" evidence="1">
    <location>
        <begin position="103"/>
        <end position="231"/>
    </location>
</feature>
<dbReference type="Pfam" id="PF13532">
    <property type="entry name" value="2OG-FeII_Oxy_2"/>
    <property type="match status" value="1"/>
</dbReference>
<protein>
    <recommendedName>
        <fullName evidence="1">Alpha-ketoglutarate-dependent dioxygenase AlkB-like domain-containing protein</fullName>
    </recommendedName>
</protein>
<name>A0A166M328_9AGAM</name>
<sequence>MALRNTLKRSLSTFIDTKGHAPPKDFSLFTDVFSIVEQRVLLAAALQKLDAAESSKSRRRRNAFIRSKASSPLGGALNTLNDIFLPDHCYQMEQGHYDGVIHNFREMHVSSWPDNHPELGAVLARLHAYYPSDDTHTHILHLASNGEILPHVDNLEASGSWILGVSLGSERVLRMQSTTDETDLFDVLLPSGSLYIQRNDVRYRYNHSVMRAGSFFGKDVAGGPRLSILIRDRFANEPSELN</sequence>
<accession>A0A166M328</accession>
<keyword evidence="3" id="KW-1185">Reference proteome</keyword>
<evidence type="ECO:0000259" key="1">
    <source>
        <dbReference type="Pfam" id="PF13532"/>
    </source>
</evidence>
<reference evidence="2 3" key="1">
    <citation type="journal article" date="2016" name="Mol. Biol. Evol.">
        <title>Comparative Genomics of Early-Diverging Mushroom-Forming Fungi Provides Insights into the Origins of Lignocellulose Decay Capabilities.</title>
        <authorList>
            <person name="Nagy L.G."/>
            <person name="Riley R."/>
            <person name="Tritt A."/>
            <person name="Adam C."/>
            <person name="Daum C."/>
            <person name="Floudas D."/>
            <person name="Sun H."/>
            <person name="Yadav J.S."/>
            <person name="Pangilinan J."/>
            <person name="Larsson K.H."/>
            <person name="Matsuura K."/>
            <person name="Barry K."/>
            <person name="Labutti K."/>
            <person name="Kuo R."/>
            <person name="Ohm R.A."/>
            <person name="Bhattacharya S.S."/>
            <person name="Shirouzu T."/>
            <person name="Yoshinaga Y."/>
            <person name="Martin F.M."/>
            <person name="Grigoriev I.V."/>
            <person name="Hibbett D.S."/>
        </authorList>
    </citation>
    <scope>NUCLEOTIDE SEQUENCE [LARGE SCALE GENOMIC DNA]</scope>
    <source>
        <strain evidence="2 3">CBS 109695</strain>
    </source>
</reference>